<keyword evidence="2" id="KW-0812">Transmembrane</keyword>
<keyword evidence="1" id="KW-0175">Coiled coil</keyword>
<reference evidence="3" key="3">
    <citation type="submission" date="2014-05" db="EMBL/GenBank/DDBJ databases">
        <authorList>
            <person name="Aslett A.Martin."/>
            <person name="De Silva Nishadi"/>
        </authorList>
    </citation>
    <scope>NUCLEOTIDE SEQUENCE</scope>
    <source>
        <strain evidence="3">YM</strain>
    </source>
</reference>
<dbReference type="Pfam" id="PF06022">
    <property type="entry name" value="Cir_Bir_Yir"/>
    <property type="match status" value="1"/>
</dbReference>
<dbReference type="KEGG" id="pyo:PY17X_1047101"/>
<reference evidence="3 5" key="1">
    <citation type="journal article" date="2014" name="BMC Biol.">
        <title>A comprehensive evaluation of rodent malaria parasite genomes and gene expression.</title>
        <authorList>
            <person name="Otto T.D."/>
            <person name="Bohme U."/>
            <person name="Jackson A.P."/>
            <person name="Hunt M."/>
            <person name="Franke-Fayard B."/>
            <person name="Hoeijmakers W.A."/>
            <person name="Religa A.A."/>
            <person name="Robertson L."/>
            <person name="Sanders M."/>
            <person name="Ogun S.A."/>
            <person name="Cunningham D."/>
            <person name="Erhart A."/>
            <person name="Billker O."/>
            <person name="Khan S.M."/>
            <person name="Stunnenberg H.G."/>
            <person name="Langhorne J."/>
            <person name="Holder A.A."/>
            <person name="Waters A.P."/>
            <person name="Newbold C.I."/>
            <person name="Pain A."/>
            <person name="Berriman M."/>
            <person name="Janse C.J."/>
        </authorList>
    </citation>
    <scope>NUCLEOTIDE SEQUENCE</scope>
    <source>
        <strain evidence="4 5">17X</strain>
        <strain evidence="3">YM</strain>
    </source>
</reference>
<proteinExistence type="predicted"/>
<dbReference type="InterPro" id="IPR006477">
    <property type="entry name" value="Yir_bir_cir"/>
</dbReference>
<keyword evidence="2" id="KW-0472">Membrane</keyword>
<dbReference type="AlphaFoldDB" id="A0A077X8E9"/>
<evidence type="ECO:0000256" key="1">
    <source>
        <dbReference type="SAM" id="Coils"/>
    </source>
</evidence>
<dbReference type="RefSeq" id="XP_022810980.2">
    <property type="nucleotide sequence ID" value="XM_022956386.2"/>
</dbReference>
<evidence type="ECO:0000313" key="5">
    <source>
        <dbReference type="Proteomes" id="UP000072874"/>
    </source>
</evidence>
<feature type="transmembrane region" description="Helical" evidence="2">
    <location>
        <begin position="281"/>
        <end position="302"/>
    </location>
</feature>
<dbReference type="VEuPathDB" id="PlasmoDB:PY05673"/>
<dbReference type="EMBL" id="LM993664">
    <property type="protein sequence ID" value="VTZ79195.1"/>
    <property type="molecule type" value="Genomic_DNA"/>
</dbReference>
<dbReference type="EMBL" id="LK023215">
    <property type="protein sequence ID" value="CDS45015.1"/>
    <property type="molecule type" value="Genomic_DNA"/>
</dbReference>
<dbReference type="OrthoDB" id="373300at2759"/>
<gene>
    <name evidence="4" type="ORF">PY17X_1047101</name>
    <name evidence="3" type="ORF">PYYM_0009800</name>
</gene>
<reference evidence="4" key="4">
    <citation type="submission" date="2019-05" db="EMBL/GenBank/DDBJ databases">
        <authorList>
            <consortium name="Pathogen Informatics"/>
        </authorList>
    </citation>
    <scope>NUCLEOTIDE SEQUENCE</scope>
    <source>
        <strain evidence="4">17X</strain>
    </source>
</reference>
<dbReference type="GeneID" id="34859356"/>
<dbReference type="VEuPathDB" id="PlasmoDB:PY17X_1047101"/>
<evidence type="ECO:0000256" key="2">
    <source>
        <dbReference type="SAM" id="Phobius"/>
    </source>
</evidence>
<dbReference type="VEuPathDB" id="PlasmoDB:PYYM_0009800"/>
<dbReference type="VEuPathDB" id="PlasmoDB:Py17XNL_001002507"/>
<reference evidence="4" key="2">
    <citation type="submission" date="2014-05" db="EMBL/GenBank/DDBJ databases">
        <authorList>
            <person name="Aslett M.A."/>
            <person name="De Silva N."/>
        </authorList>
    </citation>
    <scope>NUCLEOTIDE SEQUENCE</scope>
    <source>
        <strain evidence="4">17X</strain>
    </source>
</reference>
<protein>
    <submittedName>
        <fullName evidence="3">YIR protein</fullName>
    </submittedName>
</protein>
<dbReference type="NCBIfam" id="TIGR01590">
    <property type="entry name" value="yir-bir-cir_Pla"/>
    <property type="match status" value="1"/>
</dbReference>
<dbReference type="Proteomes" id="UP000072874">
    <property type="component" value="Chromosome 10"/>
</dbReference>
<evidence type="ECO:0000313" key="4">
    <source>
        <dbReference type="EMBL" id="VTZ79195.1"/>
    </source>
</evidence>
<feature type="coiled-coil region" evidence="1">
    <location>
        <begin position="187"/>
        <end position="247"/>
    </location>
</feature>
<name>A0A077X8E9_PLAYE</name>
<sequence length="328" mass="38561">MNKEVCKRFKNVWNAFPDTLDNSKNYQFNDFVLLNNNCNHNKFSNNSCNNNDFQSDLDRISAGCLYLLDEFIKDCGLLPPPARNNTNIVDYILIWLRYMLNLNKTIKNNNINDFYNAYINNCDKYKVQISELNDYDYGNYKELIDTKKYLFNMDDHIISNFYKAFKLLCELDDDEDGDGDDDENKDCKKYSEDNNEFFKKYKELENDSDITGNNSYKQLLLNLSKDYDNLKKECTDAQERKLKADTDTNKQQYPIEGTEHIGETGEISEDTSSSSSIASKLIPVLLIFTAIPIFLGIVYKYSLFGFRKRFKKQQIREKIKNIKKRMNH</sequence>
<accession>A0A077X8E9</accession>
<evidence type="ECO:0000313" key="3">
    <source>
        <dbReference type="EMBL" id="CDS45015.1"/>
    </source>
</evidence>
<keyword evidence="2" id="KW-1133">Transmembrane helix</keyword>
<organism evidence="3">
    <name type="scientific">Plasmodium yoelii</name>
    <dbReference type="NCBI Taxonomy" id="5861"/>
    <lineage>
        <taxon>Eukaryota</taxon>
        <taxon>Sar</taxon>
        <taxon>Alveolata</taxon>
        <taxon>Apicomplexa</taxon>
        <taxon>Aconoidasida</taxon>
        <taxon>Haemosporida</taxon>
        <taxon>Plasmodiidae</taxon>
        <taxon>Plasmodium</taxon>
        <taxon>Plasmodium (Vinckeia)</taxon>
    </lineage>
</organism>